<gene>
    <name evidence="1" type="ORF">DD559_16015</name>
</gene>
<organism evidence="1 2">
    <name type="scientific">Sphingomonas pokkalii</name>
    <dbReference type="NCBI Taxonomy" id="2175090"/>
    <lineage>
        <taxon>Bacteria</taxon>
        <taxon>Pseudomonadati</taxon>
        <taxon>Pseudomonadota</taxon>
        <taxon>Alphaproteobacteria</taxon>
        <taxon>Sphingomonadales</taxon>
        <taxon>Sphingomonadaceae</taxon>
        <taxon>Sphingomonas</taxon>
    </lineage>
</organism>
<evidence type="ECO:0000313" key="1">
    <source>
        <dbReference type="EMBL" id="PVX31576.1"/>
    </source>
</evidence>
<protein>
    <submittedName>
        <fullName evidence="1">Uncharacterized protein</fullName>
    </submittedName>
</protein>
<dbReference type="Proteomes" id="UP000245890">
    <property type="component" value="Unassembled WGS sequence"/>
</dbReference>
<keyword evidence="2" id="KW-1185">Reference proteome</keyword>
<dbReference type="EMBL" id="QENQ01000001">
    <property type="protein sequence ID" value="PVX31576.1"/>
    <property type="molecule type" value="Genomic_DNA"/>
</dbReference>
<evidence type="ECO:0000313" key="2">
    <source>
        <dbReference type="Proteomes" id="UP000245890"/>
    </source>
</evidence>
<proteinExistence type="predicted"/>
<accession>A0A2U0SJP3</accession>
<dbReference type="OrthoDB" id="8970529at2"/>
<comment type="caution">
    <text evidence="1">The sequence shown here is derived from an EMBL/GenBank/DDBJ whole genome shotgun (WGS) entry which is preliminary data.</text>
</comment>
<sequence length="124" mass="13800">MMFGRLRKWLAGTSPLTLWSVDLLGAEIVTSDGHGTEQRFAIRDIRRVVVATDDSGPWGADVVFLLYSDRTDPVGMFPLEANGRDKFVDWLVVQPGYRERELAKAMSSTQVARFEVLSVQPNGG</sequence>
<name>A0A2U0SJP3_9SPHN</name>
<reference evidence="1 2" key="1">
    <citation type="submission" date="2018-05" db="EMBL/GenBank/DDBJ databases">
        <title>Description of Sphingomonas pokkalii sp nov, isolated from the rhizosphere of saline tolerant pokkali rice and its draft genome analysis.</title>
        <authorList>
            <person name="Menon R."/>
            <person name="Kumari S."/>
            <person name="Rameshkumar N."/>
        </authorList>
    </citation>
    <scope>NUCLEOTIDE SEQUENCE [LARGE SCALE GENOMIC DNA]</scope>
    <source>
        <strain evidence="1 2">L3B27</strain>
    </source>
</reference>
<dbReference type="AlphaFoldDB" id="A0A2U0SJP3"/>